<sequence length="89" mass="10071">MLTRKFLLLFITVCVAFSAAIASSQAFIPICALKTMYYKNAFGAYIELPINYQYSCIKSPNEVCTYTYDELTHSFVPCLSGHFFTGLEE</sequence>
<evidence type="ECO:0000256" key="1">
    <source>
        <dbReference type="SAM" id="SignalP"/>
    </source>
</evidence>
<proteinExistence type="predicted"/>
<feature type="signal peptide" evidence="1">
    <location>
        <begin position="1"/>
        <end position="22"/>
    </location>
</feature>
<evidence type="ECO:0000313" key="3">
    <source>
        <dbReference type="Proteomes" id="UP000249547"/>
    </source>
</evidence>
<protein>
    <recommendedName>
        <fullName evidence="4">YD repeat-containing protein</fullName>
    </recommendedName>
</protein>
<gene>
    <name evidence="2" type="ORF">LX64_00418</name>
</gene>
<evidence type="ECO:0008006" key="4">
    <source>
        <dbReference type="Google" id="ProtNLM"/>
    </source>
</evidence>
<comment type="caution">
    <text evidence="2">The sequence shown here is derived from an EMBL/GenBank/DDBJ whole genome shotgun (WGS) entry which is preliminary data.</text>
</comment>
<organism evidence="2 3">
    <name type="scientific">Chitinophaga skermanii</name>
    <dbReference type="NCBI Taxonomy" id="331697"/>
    <lineage>
        <taxon>Bacteria</taxon>
        <taxon>Pseudomonadati</taxon>
        <taxon>Bacteroidota</taxon>
        <taxon>Chitinophagia</taxon>
        <taxon>Chitinophagales</taxon>
        <taxon>Chitinophagaceae</taxon>
        <taxon>Chitinophaga</taxon>
    </lineage>
</organism>
<feature type="chain" id="PRO_5016326294" description="YD repeat-containing protein" evidence="1">
    <location>
        <begin position="23"/>
        <end position="89"/>
    </location>
</feature>
<dbReference type="Proteomes" id="UP000249547">
    <property type="component" value="Unassembled WGS sequence"/>
</dbReference>
<dbReference type="AlphaFoldDB" id="A0A327R2G2"/>
<accession>A0A327R2G2</accession>
<keyword evidence="3" id="KW-1185">Reference proteome</keyword>
<reference evidence="2 3" key="1">
    <citation type="submission" date="2018-06" db="EMBL/GenBank/DDBJ databases">
        <title>Genomic Encyclopedia of Archaeal and Bacterial Type Strains, Phase II (KMG-II): from individual species to whole genera.</title>
        <authorList>
            <person name="Goeker M."/>
        </authorList>
    </citation>
    <scope>NUCLEOTIDE SEQUENCE [LARGE SCALE GENOMIC DNA]</scope>
    <source>
        <strain evidence="2 3">DSM 23857</strain>
    </source>
</reference>
<dbReference type="RefSeq" id="WP_111595939.1">
    <property type="nucleotide sequence ID" value="NZ_QLLL01000001.1"/>
</dbReference>
<evidence type="ECO:0000313" key="2">
    <source>
        <dbReference type="EMBL" id="RAJ10811.1"/>
    </source>
</evidence>
<dbReference type="EMBL" id="QLLL01000001">
    <property type="protein sequence ID" value="RAJ10811.1"/>
    <property type="molecule type" value="Genomic_DNA"/>
</dbReference>
<name>A0A327R2G2_9BACT</name>
<keyword evidence="1" id="KW-0732">Signal</keyword>